<dbReference type="InterPro" id="IPR018392">
    <property type="entry name" value="LysM"/>
</dbReference>
<sequence length="79" mass="9008">MSDRLGFHYSCSLTTSILMVKPDDKLTSIAACFDTTPSIIKKINRLSMEFLYPDQVGCHGNKVYILFYNKALLYCILHV</sequence>
<comment type="caution">
    <text evidence="2">The sequence shown here is derived from an EMBL/GenBank/DDBJ whole genome shotgun (WGS) entry which is preliminary data.</text>
</comment>
<dbReference type="EMBL" id="VXIV02001471">
    <property type="protein sequence ID" value="KAF6032868.1"/>
    <property type="molecule type" value="Genomic_DNA"/>
</dbReference>
<gene>
    <name evidence="2" type="ORF">EB796_008842</name>
</gene>
<dbReference type="InterPro" id="IPR036779">
    <property type="entry name" value="LysM_dom_sf"/>
</dbReference>
<dbReference type="Gene3D" id="3.10.350.10">
    <property type="entry name" value="LysM domain"/>
    <property type="match status" value="1"/>
</dbReference>
<proteinExistence type="predicted"/>
<evidence type="ECO:0000313" key="2">
    <source>
        <dbReference type="EMBL" id="KAF6032868.1"/>
    </source>
</evidence>
<evidence type="ECO:0000259" key="1">
    <source>
        <dbReference type="Pfam" id="PF01476"/>
    </source>
</evidence>
<dbReference type="CDD" id="cd00118">
    <property type="entry name" value="LysM"/>
    <property type="match status" value="1"/>
</dbReference>
<reference evidence="2" key="1">
    <citation type="submission" date="2020-06" db="EMBL/GenBank/DDBJ databases">
        <title>Draft genome of Bugula neritina, a colonial animal packing powerful symbionts and potential medicines.</title>
        <authorList>
            <person name="Rayko M."/>
        </authorList>
    </citation>
    <scope>NUCLEOTIDE SEQUENCE [LARGE SCALE GENOMIC DNA]</scope>
    <source>
        <strain evidence="2">Kwan_BN1</strain>
    </source>
</reference>
<dbReference type="AlphaFoldDB" id="A0A7J7K5I0"/>
<dbReference type="SUPFAM" id="SSF54106">
    <property type="entry name" value="LysM domain"/>
    <property type="match status" value="1"/>
</dbReference>
<organism evidence="2 3">
    <name type="scientific">Bugula neritina</name>
    <name type="common">Brown bryozoan</name>
    <name type="synonym">Sertularia neritina</name>
    <dbReference type="NCBI Taxonomy" id="10212"/>
    <lineage>
        <taxon>Eukaryota</taxon>
        <taxon>Metazoa</taxon>
        <taxon>Spiralia</taxon>
        <taxon>Lophotrochozoa</taxon>
        <taxon>Bryozoa</taxon>
        <taxon>Gymnolaemata</taxon>
        <taxon>Cheilostomatida</taxon>
        <taxon>Flustrina</taxon>
        <taxon>Buguloidea</taxon>
        <taxon>Bugulidae</taxon>
        <taxon>Bugula</taxon>
    </lineage>
</organism>
<dbReference type="Proteomes" id="UP000593567">
    <property type="component" value="Unassembled WGS sequence"/>
</dbReference>
<keyword evidence="3" id="KW-1185">Reference proteome</keyword>
<dbReference type="OrthoDB" id="26679at2759"/>
<accession>A0A7J7K5I0</accession>
<feature type="domain" description="LysM" evidence="1">
    <location>
        <begin position="20"/>
        <end position="56"/>
    </location>
</feature>
<dbReference type="Pfam" id="PF01476">
    <property type="entry name" value="LysM"/>
    <property type="match status" value="1"/>
</dbReference>
<evidence type="ECO:0000313" key="3">
    <source>
        <dbReference type="Proteomes" id="UP000593567"/>
    </source>
</evidence>
<protein>
    <recommendedName>
        <fullName evidence="1">LysM domain-containing protein</fullName>
    </recommendedName>
</protein>
<name>A0A7J7K5I0_BUGNE</name>